<evidence type="ECO:0000313" key="2">
    <source>
        <dbReference type="Proteomes" id="UP001597169"/>
    </source>
</evidence>
<protein>
    <submittedName>
        <fullName evidence="1">Uncharacterized protein</fullName>
    </submittedName>
</protein>
<dbReference type="Proteomes" id="UP001597169">
    <property type="component" value="Unassembled WGS sequence"/>
</dbReference>
<dbReference type="RefSeq" id="WP_139237006.1">
    <property type="nucleotide sequence ID" value="NZ_JBHTKX010000002.1"/>
</dbReference>
<organism evidence="1 2">
    <name type="scientific">Paenibacillus provencensis</name>
    <dbReference type="NCBI Taxonomy" id="441151"/>
    <lineage>
        <taxon>Bacteria</taxon>
        <taxon>Bacillati</taxon>
        <taxon>Bacillota</taxon>
        <taxon>Bacilli</taxon>
        <taxon>Bacillales</taxon>
        <taxon>Paenibacillaceae</taxon>
        <taxon>Paenibacillus</taxon>
    </lineage>
</organism>
<dbReference type="EMBL" id="JBHTKX010000002">
    <property type="protein sequence ID" value="MFD1129906.1"/>
    <property type="molecule type" value="Genomic_DNA"/>
</dbReference>
<proteinExistence type="predicted"/>
<gene>
    <name evidence="1" type="ORF">ACFQ3J_17195</name>
</gene>
<accession>A0ABW3QBS8</accession>
<reference evidence="2" key="1">
    <citation type="journal article" date="2019" name="Int. J. Syst. Evol. Microbiol.">
        <title>The Global Catalogue of Microorganisms (GCM) 10K type strain sequencing project: providing services to taxonomists for standard genome sequencing and annotation.</title>
        <authorList>
            <consortium name="The Broad Institute Genomics Platform"/>
            <consortium name="The Broad Institute Genome Sequencing Center for Infectious Disease"/>
            <person name="Wu L."/>
            <person name="Ma J."/>
        </authorList>
    </citation>
    <scope>NUCLEOTIDE SEQUENCE [LARGE SCALE GENOMIC DNA]</scope>
    <source>
        <strain evidence="2">CCUG 53519</strain>
    </source>
</reference>
<keyword evidence="2" id="KW-1185">Reference proteome</keyword>
<comment type="caution">
    <text evidence="1">The sequence shown here is derived from an EMBL/GenBank/DDBJ whole genome shotgun (WGS) entry which is preliminary data.</text>
</comment>
<evidence type="ECO:0000313" key="1">
    <source>
        <dbReference type="EMBL" id="MFD1129906.1"/>
    </source>
</evidence>
<name>A0ABW3QBS8_9BACL</name>
<sequence length="84" mass="9021">MMYYSVFNTANKPIYVQQTNTYVSPATEFMPDLSAASAGRLFTLTTGNVSGGGANLLLQVVNPARFYSQRDVVGGLVLNVMLPA</sequence>